<accession>A0ABV7J424</accession>
<keyword evidence="4" id="KW-0547">Nucleotide-binding</keyword>
<keyword evidence="6" id="KW-0067">ATP-binding</keyword>
<evidence type="ECO:0000256" key="7">
    <source>
        <dbReference type="ARBA" id="ARBA00022909"/>
    </source>
</evidence>
<name>A0ABV7J424_9GAMM</name>
<dbReference type="PANTHER" id="PTHR43071">
    <property type="entry name" value="2-AMINO-4-HYDROXY-6-HYDROXYMETHYLDIHYDROPTERIDINE PYROPHOSPHOKINASE"/>
    <property type="match status" value="1"/>
</dbReference>
<keyword evidence="7" id="KW-0289">Folate biosynthesis</keyword>
<comment type="pathway">
    <text evidence="1">Cofactor biosynthesis; tetrahydrofolate biosynthesis; 2-amino-4-hydroxy-6-hydroxymethyl-7,8-dihydropteridine diphosphate from 7,8-dihydroneopterin triphosphate: step 4/4.</text>
</comment>
<evidence type="ECO:0000256" key="3">
    <source>
        <dbReference type="ARBA" id="ARBA00022679"/>
    </source>
</evidence>
<dbReference type="RefSeq" id="WP_077409461.1">
    <property type="nucleotide sequence ID" value="NZ_JBHRTS010000001.1"/>
</dbReference>
<dbReference type="NCBIfam" id="TIGR01498">
    <property type="entry name" value="folK"/>
    <property type="match status" value="1"/>
</dbReference>
<keyword evidence="10" id="KW-1185">Reference proteome</keyword>
<evidence type="ECO:0000313" key="9">
    <source>
        <dbReference type="EMBL" id="MFC3192784.1"/>
    </source>
</evidence>
<evidence type="ECO:0000259" key="8">
    <source>
        <dbReference type="Pfam" id="PF01288"/>
    </source>
</evidence>
<evidence type="ECO:0000256" key="1">
    <source>
        <dbReference type="ARBA" id="ARBA00005051"/>
    </source>
</evidence>
<dbReference type="EMBL" id="JBHRTS010000001">
    <property type="protein sequence ID" value="MFC3192784.1"/>
    <property type="molecule type" value="Genomic_DNA"/>
</dbReference>
<evidence type="ECO:0000256" key="6">
    <source>
        <dbReference type="ARBA" id="ARBA00022840"/>
    </source>
</evidence>
<dbReference type="InterPro" id="IPR000550">
    <property type="entry name" value="Hppk"/>
</dbReference>
<comment type="caution">
    <text evidence="9">The sequence shown here is derived from an EMBL/GenBank/DDBJ whole genome shotgun (WGS) entry which is preliminary data.</text>
</comment>
<dbReference type="SUPFAM" id="SSF55083">
    <property type="entry name" value="6-hydroxymethyl-7,8-dihydropterin pyrophosphokinase, HPPK"/>
    <property type="match status" value="1"/>
</dbReference>
<organism evidence="9 10">
    <name type="scientific">Marinicella sediminis</name>
    <dbReference type="NCBI Taxonomy" id="1792834"/>
    <lineage>
        <taxon>Bacteria</taxon>
        <taxon>Pseudomonadati</taxon>
        <taxon>Pseudomonadota</taxon>
        <taxon>Gammaproteobacteria</taxon>
        <taxon>Lysobacterales</taxon>
        <taxon>Marinicellaceae</taxon>
        <taxon>Marinicella</taxon>
    </lineage>
</organism>
<protein>
    <recommendedName>
        <fullName evidence="2">2-amino-4-hydroxy-6-hydroxymethyldihydropteridine diphosphokinase</fullName>
        <ecNumber evidence="2">2.7.6.3</ecNumber>
    </recommendedName>
</protein>
<evidence type="ECO:0000256" key="4">
    <source>
        <dbReference type="ARBA" id="ARBA00022741"/>
    </source>
</evidence>
<dbReference type="GO" id="GO:0003848">
    <property type="term" value="F:2-amino-4-hydroxy-6-hydroxymethyldihydropteridine diphosphokinase activity"/>
    <property type="evidence" value="ECO:0007669"/>
    <property type="project" value="UniProtKB-EC"/>
</dbReference>
<gene>
    <name evidence="9" type="primary">folK</name>
    <name evidence="9" type="ORF">ACFODZ_00895</name>
</gene>
<keyword evidence="3 9" id="KW-0808">Transferase</keyword>
<evidence type="ECO:0000256" key="5">
    <source>
        <dbReference type="ARBA" id="ARBA00022777"/>
    </source>
</evidence>
<dbReference type="EC" id="2.7.6.3" evidence="2"/>
<dbReference type="Pfam" id="PF01288">
    <property type="entry name" value="HPPK"/>
    <property type="match status" value="1"/>
</dbReference>
<sequence length="164" mass="19095">MNSRTFYLGIGSNVDRQLHITSCLHHLRCAFSRLQTSPVYASPSYGFKGADFHNLVVRIDTAFTPTELKIWLQQLEDLHGRDRRKPRYSDRTLDVDLLLCDQLIIDDGFVQLPRDEILKRPYVLKPLQDLAPDLLHPVAKKRLADLWQAFCQTNEFDLKPVTYR</sequence>
<dbReference type="Gene3D" id="3.30.70.560">
    <property type="entry name" value="7,8-Dihydro-6-hydroxymethylpterin-pyrophosphokinase HPPK"/>
    <property type="match status" value="1"/>
</dbReference>
<feature type="domain" description="7,8-dihydro-6-hydroxymethylpterin-pyrophosphokinase" evidence="8">
    <location>
        <begin position="7"/>
        <end position="132"/>
    </location>
</feature>
<keyword evidence="5" id="KW-0418">Kinase</keyword>
<evidence type="ECO:0000256" key="2">
    <source>
        <dbReference type="ARBA" id="ARBA00013253"/>
    </source>
</evidence>
<proteinExistence type="predicted"/>
<evidence type="ECO:0000313" key="10">
    <source>
        <dbReference type="Proteomes" id="UP001595533"/>
    </source>
</evidence>
<dbReference type="PANTHER" id="PTHR43071:SF2">
    <property type="entry name" value="2-AMINO-4-HYDROXY-6-HYDROXYMETHYLDIHYDROPTERIDINE PYROPHOSPHOKINASE"/>
    <property type="match status" value="1"/>
</dbReference>
<dbReference type="Proteomes" id="UP001595533">
    <property type="component" value="Unassembled WGS sequence"/>
</dbReference>
<reference evidence="10" key="1">
    <citation type="journal article" date="2019" name="Int. J. Syst. Evol. Microbiol.">
        <title>The Global Catalogue of Microorganisms (GCM) 10K type strain sequencing project: providing services to taxonomists for standard genome sequencing and annotation.</title>
        <authorList>
            <consortium name="The Broad Institute Genomics Platform"/>
            <consortium name="The Broad Institute Genome Sequencing Center for Infectious Disease"/>
            <person name="Wu L."/>
            <person name="Ma J."/>
        </authorList>
    </citation>
    <scope>NUCLEOTIDE SEQUENCE [LARGE SCALE GENOMIC DNA]</scope>
    <source>
        <strain evidence="10">KCTC 42953</strain>
    </source>
</reference>
<dbReference type="InterPro" id="IPR035907">
    <property type="entry name" value="Hppk_sf"/>
</dbReference>